<name>A0A2T4B7A6_9HYPO</name>
<reference evidence="3" key="1">
    <citation type="submission" date="2016-07" db="EMBL/GenBank/DDBJ databases">
        <title>Multiple horizontal gene transfer events from other fungi enriched the ability of initially mycotrophic Trichoderma (Ascomycota) to feed on dead plant biomass.</title>
        <authorList>
            <consortium name="DOE Joint Genome Institute"/>
            <person name="Atanasova L."/>
            <person name="Chenthamara K."/>
            <person name="Zhang J."/>
            <person name="Grujic M."/>
            <person name="Henrissat B."/>
            <person name="Kuo A."/>
            <person name="Aerts A."/>
            <person name="Salamov A."/>
            <person name="Lipzen A."/>
            <person name="Labutti K."/>
            <person name="Barry K."/>
            <person name="Miao Y."/>
            <person name="Rahimi M.J."/>
            <person name="Shen Q."/>
            <person name="Grigoriev I.V."/>
            <person name="Kubicek C.P."/>
            <person name="Druzhinina I.S."/>
        </authorList>
    </citation>
    <scope>NUCLEOTIDE SEQUENCE [LARGE SCALE GENOMIC DNA]</scope>
    <source>
        <strain evidence="3">TUCIM 6016</strain>
    </source>
</reference>
<evidence type="ECO:0000313" key="2">
    <source>
        <dbReference type="EMBL" id="PTB65109.1"/>
    </source>
</evidence>
<gene>
    <name evidence="2" type="ORF">BBK36DRAFT_1204216</name>
</gene>
<dbReference type="EMBL" id="KZ680215">
    <property type="protein sequence ID" value="PTB65109.1"/>
    <property type="molecule type" value="Genomic_DNA"/>
</dbReference>
<keyword evidence="3" id="KW-1185">Reference proteome</keyword>
<protein>
    <submittedName>
        <fullName evidence="2">Uncharacterized protein</fullName>
    </submittedName>
</protein>
<evidence type="ECO:0000313" key="3">
    <source>
        <dbReference type="Proteomes" id="UP000241546"/>
    </source>
</evidence>
<accession>A0A2T4B7A6</accession>
<proteinExistence type="predicted"/>
<dbReference type="Proteomes" id="UP000241546">
    <property type="component" value="Unassembled WGS sequence"/>
</dbReference>
<evidence type="ECO:0000256" key="1">
    <source>
        <dbReference type="SAM" id="MobiDB-lite"/>
    </source>
</evidence>
<dbReference type="GeneID" id="36605418"/>
<feature type="compositionally biased region" description="Basic and acidic residues" evidence="1">
    <location>
        <begin position="125"/>
        <end position="135"/>
    </location>
</feature>
<dbReference type="AlphaFoldDB" id="A0A2T4B7A6"/>
<feature type="region of interest" description="Disordered" evidence="1">
    <location>
        <begin position="97"/>
        <end position="135"/>
    </location>
</feature>
<sequence length="135" mass="15184">MESRIASRGGLTCGLFVGGLARREARGRIGRGCREKAKNLLMAVDSSVGRTWDGEGCYASTVDVPERLLLGERSDGVDRWRIAVTSCIGRAIESRNAQKGEVEVVQEKERREREKTSAMGRKKKREETRNEESRW</sequence>
<dbReference type="RefSeq" id="XP_024748429.1">
    <property type="nucleotide sequence ID" value="XM_024897300.1"/>
</dbReference>
<organism evidence="2 3">
    <name type="scientific">Trichoderma citrinoviride</name>
    <dbReference type="NCBI Taxonomy" id="58853"/>
    <lineage>
        <taxon>Eukaryota</taxon>
        <taxon>Fungi</taxon>
        <taxon>Dikarya</taxon>
        <taxon>Ascomycota</taxon>
        <taxon>Pezizomycotina</taxon>
        <taxon>Sordariomycetes</taxon>
        <taxon>Hypocreomycetidae</taxon>
        <taxon>Hypocreales</taxon>
        <taxon>Hypocreaceae</taxon>
        <taxon>Trichoderma</taxon>
    </lineage>
</organism>
<feature type="compositionally biased region" description="Basic and acidic residues" evidence="1">
    <location>
        <begin position="97"/>
        <end position="116"/>
    </location>
</feature>